<feature type="compositionally biased region" description="Polar residues" evidence="1">
    <location>
        <begin position="1"/>
        <end position="15"/>
    </location>
</feature>
<sequence>MESDENLPTSGMDSNVESVSESTTSKMSENQEHGKKHCVSEIASTQQAEQLQDSQLNLPTEANLNETNSSDPEVEQLMKLPSTVTQLTSKDGVKVYLVGTAHFSHESQEDVAKTILMTRPRVIVVELCVSRLNILRFDEKTILEEAKNLNMDKVRSTLKQYGAVQGALYLLFLSTSAHLTRQLGMAPGGEFRRAFNEARNVQGCRVHLGDRPIHVTLHRALASLSLWQKAKLVWHLLLNRGPISAEEVERCKQKDLLEEMLEEMTGEFPPLSRVFVQERDLCLAHSMQLAAADAAAEARSNSELSEPPAVVGVVGIGHVAGIVRYFETVSESDVRNVMGIPPQTTGNRIMVAAVKLSLVGLVCYGCYKVIPKITPTRFYVDLSSLRKSIFSN</sequence>
<dbReference type="PANTHER" id="PTHR21530:SF7">
    <property type="entry name" value="TRAB DOMAIN-CONTAINING PROTEIN"/>
    <property type="match status" value="1"/>
</dbReference>
<feature type="compositionally biased region" description="Low complexity" evidence="1">
    <location>
        <begin position="16"/>
        <end position="25"/>
    </location>
</feature>
<organism evidence="2">
    <name type="scientific">Megafenestra aurita</name>
    <dbReference type="NCBI Taxonomy" id="2291010"/>
    <lineage>
        <taxon>Eukaryota</taxon>
        <taxon>Metazoa</taxon>
        <taxon>Ecdysozoa</taxon>
        <taxon>Arthropoda</taxon>
        <taxon>Crustacea</taxon>
        <taxon>Branchiopoda</taxon>
        <taxon>Diplostraca</taxon>
        <taxon>Cladocera</taxon>
        <taxon>Anomopoda</taxon>
        <taxon>Daphniidae</taxon>
        <taxon>Megafenestra</taxon>
    </lineage>
</organism>
<dbReference type="InterPro" id="IPR002816">
    <property type="entry name" value="TraB/PrgY/GumN_fam"/>
</dbReference>
<dbReference type="Pfam" id="PF01963">
    <property type="entry name" value="TraB_PrgY_gumN"/>
    <property type="match status" value="1"/>
</dbReference>
<name>A0A4Y7NHE8_9CRUS</name>
<dbReference type="EMBL" id="LR022943">
    <property type="protein sequence ID" value="SVE92562.1"/>
    <property type="molecule type" value="mRNA"/>
</dbReference>
<feature type="region of interest" description="Disordered" evidence="1">
    <location>
        <begin position="1"/>
        <end position="52"/>
    </location>
</feature>
<dbReference type="InterPro" id="IPR046345">
    <property type="entry name" value="TraB_PrgY-like"/>
</dbReference>
<dbReference type="AlphaFoldDB" id="A0A4Y7NHE8"/>
<reference evidence="2" key="1">
    <citation type="submission" date="2018-08" db="EMBL/GenBank/DDBJ databases">
        <authorList>
            <person name="Cornetti L."/>
        </authorList>
    </citation>
    <scope>NUCLEOTIDE SEQUENCE</scope>
    <source>
        <strain evidence="2">CH-H-2</strain>
    </source>
</reference>
<dbReference type="CDD" id="cd14726">
    <property type="entry name" value="TraB_PrgY-like"/>
    <property type="match status" value="1"/>
</dbReference>
<evidence type="ECO:0000313" key="2">
    <source>
        <dbReference type="EMBL" id="SVE92562.1"/>
    </source>
</evidence>
<gene>
    <name evidence="2" type="primary">EOG090X0AQH</name>
</gene>
<feature type="compositionally biased region" description="Polar residues" evidence="1">
    <location>
        <begin position="42"/>
        <end position="52"/>
    </location>
</feature>
<evidence type="ECO:0000256" key="1">
    <source>
        <dbReference type="SAM" id="MobiDB-lite"/>
    </source>
</evidence>
<proteinExistence type="evidence at transcript level"/>
<protein>
    <submittedName>
        <fullName evidence="2">EOG090X0AQH</fullName>
    </submittedName>
</protein>
<dbReference type="PANTHER" id="PTHR21530">
    <property type="entry name" value="PHEROMONE SHUTDOWN PROTEIN"/>
    <property type="match status" value="1"/>
</dbReference>
<accession>A0A4Y7NHE8</accession>